<name>A0A4R6TE32_9FLAO</name>
<evidence type="ECO:0000256" key="1">
    <source>
        <dbReference type="SAM" id="MobiDB-lite"/>
    </source>
</evidence>
<dbReference type="OrthoDB" id="4317910at2"/>
<organism evidence="3 4">
    <name type="scientific">Tenacibaculum caenipelagi</name>
    <dbReference type="NCBI Taxonomy" id="1325435"/>
    <lineage>
        <taxon>Bacteria</taxon>
        <taxon>Pseudomonadati</taxon>
        <taxon>Bacteroidota</taxon>
        <taxon>Flavobacteriia</taxon>
        <taxon>Flavobacteriales</taxon>
        <taxon>Flavobacteriaceae</taxon>
        <taxon>Tenacibaculum</taxon>
    </lineage>
</organism>
<dbReference type="Pfam" id="PF13699">
    <property type="entry name" value="eCIS_core"/>
    <property type="match status" value="1"/>
</dbReference>
<feature type="region of interest" description="Disordered" evidence="1">
    <location>
        <begin position="1"/>
        <end position="35"/>
    </location>
</feature>
<evidence type="ECO:0000259" key="2">
    <source>
        <dbReference type="Pfam" id="PF13699"/>
    </source>
</evidence>
<feature type="compositionally biased region" description="Basic and acidic residues" evidence="1">
    <location>
        <begin position="107"/>
        <end position="123"/>
    </location>
</feature>
<accession>A0A4R6TE32</accession>
<keyword evidence="4" id="KW-1185">Reference proteome</keyword>
<reference evidence="3 4" key="1">
    <citation type="submission" date="2019-03" db="EMBL/GenBank/DDBJ databases">
        <title>Genomic Encyclopedia of Type Strains, Phase III (KMG-III): the genomes of soil and plant-associated and newly described type strains.</title>
        <authorList>
            <person name="Whitman W."/>
        </authorList>
    </citation>
    <scope>NUCLEOTIDE SEQUENCE [LARGE SCALE GENOMIC DNA]</scope>
    <source>
        <strain evidence="3 4">CECT 8283</strain>
    </source>
</reference>
<evidence type="ECO:0000313" key="4">
    <source>
        <dbReference type="Proteomes" id="UP000295390"/>
    </source>
</evidence>
<feature type="region of interest" description="Disordered" evidence="1">
    <location>
        <begin position="107"/>
        <end position="197"/>
    </location>
</feature>
<dbReference type="AlphaFoldDB" id="A0A4R6TE32"/>
<protein>
    <submittedName>
        <fullName evidence="3">Uncharacterized protein DUF4157</fullName>
    </submittedName>
</protein>
<feature type="compositionally biased region" description="Low complexity" evidence="1">
    <location>
        <begin position="127"/>
        <end position="136"/>
    </location>
</feature>
<dbReference type="RefSeq" id="WP_133537654.1">
    <property type="nucleotide sequence ID" value="NZ_SNYH01000006.1"/>
</dbReference>
<dbReference type="Proteomes" id="UP000295390">
    <property type="component" value="Unassembled WGS sequence"/>
</dbReference>
<dbReference type="EMBL" id="SNYH01000006">
    <property type="protein sequence ID" value="TDQ22713.1"/>
    <property type="molecule type" value="Genomic_DNA"/>
</dbReference>
<evidence type="ECO:0000313" key="3">
    <source>
        <dbReference type="EMBL" id="TDQ22713.1"/>
    </source>
</evidence>
<feature type="region of interest" description="Disordered" evidence="1">
    <location>
        <begin position="50"/>
        <end position="92"/>
    </location>
</feature>
<comment type="caution">
    <text evidence="3">The sequence shown here is derived from an EMBL/GenBank/DDBJ whole genome shotgun (WGS) entry which is preliminary data.</text>
</comment>
<feature type="compositionally biased region" description="Polar residues" evidence="1">
    <location>
        <begin position="1"/>
        <end position="22"/>
    </location>
</feature>
<dbReference type="InterPro" id="IPR025295">
    <property type="entry name" value="eCIS_core_dom"/>
</dbReference>
<sequence length="1253" mass="136847">MNFSSKIQKSKGSPAQKKSGSFIQPKLNVGKPGDKYEVEADKAADQIVAKEKESPNSFFAPTIQKKNEEEVQKQESNEQEIQQKPLVDSISPAVQLKSENIIQKQQEEELQQKKEEDIQKVSEEITETTSESNTNSRELVQQQTEDEIQEKEEEEIQEKEEEENQQLQMSGGDDTSSLESNLSSSKGGGSPLGTDTRNEMESGFGADFSGIRVHNDSNAVQMNKELGAQAFTNGNDIYFNEGKYNPTSESGKHLLAHELTHTVQQGASVQPKMIQKTEDEATEVPQTGTYYDFTTDPPKIFIDDLPIPAFKQGFMSSSNNFRAREFSGSSGRSGDNDAGQSTVWDGISSDGIHQKLLEGGLLNDRLYQISTTIRSGGRSKKFDRSGDAALLAQNLKVAFWDENDGAKENYEIDHKEELQLKGWPRIRTAGQIDNLHLLNKDANKTSGDDIKTNVNTAIKDLVRTDEETKDAVASKGVNVNRINDTLANAIKSRFDIHYRSFSTSSDPPVVKTWSKGNIEAGDHIPKLLSRQKGRGAVNFYDFQDPNPSPELPFDPHPASLNLEARIGSTSSYVLYWGDNLGNRSKIAWSDPNSIDQLASTNRFDPRLTMHGKFFNVESMQFNPAVETGQKGYLRGKPFKFRSVDGSRRLLELPEYYDWPIYKMPGTTYAGFLKSSDLKNFLNTTNAEFSLLSPFSIDTIQLTEAGLIGRGTLLPSVPFISRANIEIVITEDDVRLQKVFSSGDLDMPAPFNISDVTLALGYGIQNGFFIEGRVDFGIDNVGEGYIGAAASTAGGFALEGAFNFDSELFDPAEINVEYKENIWTIGGEIGIPEGKVRGIKNATITASYSENNFTATGTAELDIPGIERGTMTLNYGDEGFSISGNFDLSSDIPGIRGGNVEARVAKEAGAENYDIFVSGTAQPDIPGIDSSLTVTYENGALTIEGSASYNRGMLSGTVNVGATNRAIGDDGEPTGEPDDTMRVYGGGSLTLTLTSWLQATAGVNFLPNGEIEITGRIGLPDTVDIFDRQSVDRNLFNMPAIEIPIFAIPLGPRSIGVVARITGGLDFSAGFGPGQIRSLYADVVYNPDREDETTISGHGEFVIPADAGLTLRGDLGLGVSVGVASLTGGIEVAGSLGLEGEALAQVDVNWSPQSGLAIDALGRITVNPKFTFDINAFARASLDLWLLSISETWRYNLASFSWGPDIQFGIEFPVNYREGEPFNMSFEDLRVIYPELDIGDMLTDLGRDIKDDIF</sequence>
<feature type="compositionally biased region" description="Acidic residues" evidence="1">
    <location>
        <begin position="144"/>
        <end position="164"/>
    </location>
</feature>
<feature type="compositionally biased region" description="Basic and acidic residues" evidence="1">
    <location>
        <begin position="65"/>
        <end position="76"/>
    </location>
</feature>
<feature type="domain" description="eCIS core" evidence="2">
    <location>
        <begin position="191"/>
        <end position="267"/>
    </location>
</feature>
<proteinExistence type="predicted"/>
<gene>
    <name evidence="3" type="ORF">DFQ07_2730</name>
</gene>